<feature type="compositionally biased region" description="Basic residues" evidence="1">
    <location>
        <begin position="33"/>
        <end position="42"/>
    </location>
</feature>
<dbReference type="EMBL" id="LSFI01000002">
    <property type="protein sequence ID" value="OAG28646.1"/>
    <property type="molecule type" value="Genomic_DNA"/>
</dbReference>
<evidence type="ECO:0000313" key="3">
    <source>
        <dbReference type="Proteomes" id="UP000076964"/>
    </source>
</evidence>
<proteinExistence type="predicted"/>
<name>A0A177EA76_9BACT</name>
<comment type="caution">
    <text evidence="2">The sequence shown here is derived from an EMBL/GenBank/DDBJ whole genome shotgun (WGS) entry which is preliminary data.</text>
</comment>
<dbReference type="AlphaFoldDB" id="A0A177EA76"/>
<reference evidence="2 3" key="1">
    <citation type="submission" date="2016-02" db="EMBL/GenBank/DDBJ databases">
        <title>Draft genome sequence of Thermodesulfatator sp. S606.</title>
        <authorList>
            <person name="Lai Q."/>
            <person name="Cao J."/>
            <person name="Dupont S."/>
            <person name="Shao Z."/>
            <person name="Jebbar M."/>
            <person name="Alain K."/>
        </authorList>
    </citation>
    <scope>NUCLEOTIDE SEQUENCE [LARGE SCALE GENOMIC DNA]</scope>
    <source>
        <strain evidence="2 3">S606</strain>
    </source>
</reference>
<keyword evidence="3" id="KW-1185">Reference proteome</keyword>
<organism evidence="2 3">
    <name type="scientific">Thermodesulfatator autotrophicus</name>
    <dbReference type="NCBI Taxonomy" id="1795632"/>
    <lineage>
        <taxon>Bacteria</taxon>
        <taxon>Pseudomonadati</taxon>
        <taxon>Thermodesulfobacteriota</taxon>
        <taxon>Thermodesulfobacteria</taxon>
        <taxon>Thermodesulfobacteriales</taxon>
        <taxon>Thermodesulfatatoraceae</taxon>
        <taxon>Thermodesulfatator</taxon>
    </lineage>
</organism>
<sequence length="60" mass="6958">MADELKGLYSVNYLMMRVEDPSKRLPHREGRPAKKFIKKKEKKSKESLSLPKGKIINICV</sequence>
<evidence type="ECO:0000313" key="2">
    <source>
        <dbReference type="EMBL" id="OAG28646.1"/>
    </source>
</evidence>
<dbReference type="RefSeq" id="WP_157627816.1">
    <property type="nucleotide sequence ID" value="NZ_LSFI01000002.1"/>
</dbReference>
<dbReference type="STRING" id="1795632.TH606_00670"/>
<accession>A0A177EA76</accession>
<dbReference type="Proteomes" id="UP000076964">
    <property type="component" value="Unassembled WGS sequence"/>
</dbReference>
<evidence type="ECO:0000256" key="1">
    <source>
        <dbReference type="SAM" id="MobiDB-lite"/>
    </source>
</evidence>
<protein>
    <submittedName>
        <fullName evidence="2">Uncharacterized protein</fullName>
    </submittedName>
</protein>
<feature type="region of interest" description="Disordered" evidence="1">
    <location>
        <begin position="24"/>
        <end position="48"/>
    </location>
</feature>
<gene>
    <name evidence="2" type="ORF">TH606_00670</name>
</gene>